<evidence type="ECO:0000313" key="3">
    <source>
        <dbReference type="Proteomes" id="UP000807469"/>
    </source>
</evidence>
<organism evidence="2 3">
    <name type="scientific">Pholiota conissans</name>
    <dbReference type="NCBI Taxonomy" id="109636"/>
    <lineage>
        <taxon>Eukaryota</taxon>
        <taxon>Fungi</taxon>
        <taxon>Dikarya</taxon>
        <taxon>Basidiomycota</taxon>
        <taxon>Agaricomycotina</taxon>
        <taxon>Agaricomycetes</taxon>
        <taxon>Agaricomycetidae</taxon>
        <taxon>Agaricales</taxon>
        <taxon>Agaricineae</taxon>
        <taxon>Strophariaceae</taxon>
        <taxon>Pholiota</taxon>
    </lineage>
</organism>
<keyword evidence="3" id="KW-1185">Reference proteome</keyword>
<name>A0A9P6CYY7_9AGAR</name>
<feature type="region of interest" description="Disordered" evidence="1">
    <location>
        <begin position="119"/>
        <end position="145"/>
    </location>
</feature>
<reference evidence="2" key="1">
    <citation type="submission" date="2020-11" db="EMBL/GenBank/DDBJ databases">
        <authorList>
            <consortium name="DOE Joint Genome Institute"/>
            <person name="Ahrendt S."/>
            <person name="Riley R."/>
            <person name="Andreopoulos W."/>
            <person name="Labutti K."/>
            <person name="Pangilinan J."/>
            <person name="Ruiz-Duenas F.J."/>
            <person name="Barrasa J.M."/>
            <person name="Sanchez-Garcia M."/>
            <person name="Camarero S."/>
            <person name="Miyauchi S."/>
            <person name="Serrano A."/>
            <person name="Linde D."/>
            <person name="Babiker R."/>
            <person name="Drula E."/>
            <person name="Ayuso-Fernandez I."/>
            <person name="Pacheco R."/>
            <person name="Padilla G."/>
            <person name="Ferreira P."/>
            <person name="Barriuso J."/>
            <person name="Kellner H."/>
            <person name="Castanera R."/>
            <person name="Alfaro M."/>
            <person name="Ramirez L."/>
            <person name="Pisabarro A.G."/>
            <person name="Kuo A."/>
            <person name="Tritt A."/>
            <person name="Lipzen A."/>
            <person name="He G."/>
            <person name="Yan M."/>
            <person name="Ng V."/>
            <person name="Cullen D."/>
            <person name="Martin F."/>
            <person name="Rosso M.-N."/>
            <person name="Henrissat B."/>
            <person name="Hibbett D."/>
            <person name="Martinez A.T."/>
            <person name="Grigoriev I.V."/>
        </authorList>
    </citation>
    <scope>NUCLEOTIDE SEQUENCE</scope>
    <source>
        <strain evidence="2">CIRM-BRFM 674</strain>
    </source>
</reference>
<gene>
    <name evidence="2" type="ORF">BDN70DRAFT_458961</name>
</gene>
<protein>
    <submittedName>
        <fullName evidence="2">Uncharacterized protein</fullName>
    </submittedName>
</protein>
<accession>A0A9P6CYY7</accession>
<dbReference type="Proteomes" id="UP000807469">
    <property type="component" value="Unassembled WGS sequence"/>
</dbReference>
<comment type="caution">
    <text evidence="2">The sequence shown here is derived from an EMBL/GenBank/DDBJ whole genome shotgun (WGS) entry which is preliminary data.</text>
</comment>
<dbReference type="EMBL" id="MU155133">
    <property type="protein sequence ID" value="KAF9485796.1"/>
    <property type="molecule type" value="Genomic_DNA"/>
</dbReference>
<dbReference type="AlphaFoldDB" id="A0A9P6CYY7"/>
<sequence length="170" mass="19006">MTDRLIRSNPSNSIPQHFISNTMRRQAGKQYRVRPGRPVSPASPCPYAYVRRLTKFQPLVGIARRSTGIHYTDPQSQFPAPPGGLMLPFLSFPNATNVNSHQLQRFSSWETTGTVRRASVHGAREATPYPSSRAPGSIHDQRTQKSVCYGNSRVVADKKEEDMSSPVIIR</sequence>
<evidence type="ECO:0000256" key="1">
    <source>
        <dbReference type="SAM" id="MobiDB-lite"/>
    </source>
</evidence>
<evidence type="ECO:0000313" key="2">
    <source>
        <dbReference type="EMBL" id="KAF9485796.1"/>
    </source>
</evidence>
<proteinExistence type="predicted"/>